<keyword evidence="1" id="KW-1133">Transmembrane helix</keyword>
<evidence type="ECO:0000313" key="3">
    <source>
        <dbReference type="RefSeq" id="XP_029647628.1"/>
    </source>
</evidence>
<reference evidence="3" key="1">
    <citation type="submission" date="2025-08" db="UniProtKB">
        <authorList>
            <consortium name="RefSeq"/>
        </authorList>
    </citation>
    <scope>IDENTIFICATION</scope>
</reference>
<feature type="transmembrane region" description="Helical" evidence="1">
    <location>
        <begin position="121"/>
        <end position="150"/>
    </location>
</feature>
<sequence length="342" mass="39074">MRLFNATKANCSSARYSSCANSADKRCQKHGKMRQNYIRLFAIVFATLMFILSVIIATLAGNPKIHCGLFNQTIADVSRKYSSSITPASQTFFIWSIIYLWQVVWLLYGMSLICRRRSHHYLYVFPPILSTTFYVAFAVNNIFTIAWTFVWIHEMIQVALAMLAASVISLYLSLYCSFKNLYKFLNLLYKEDLGTDVWLMRILVQNGLSFYATWSTFATLLNFAIVLNDSGGINKNMAGTITLGIAALFMLLWFMLDCIILDKYVRYTFSPYVVLIVAFTGIMVQHFDLSLHPRNSILTCVLLVLSALMLLCKFITVTWLHSHQPIIIKAPIYALPTTHNMN</sequence>
<dbReference type="AlphaFoldDB" id="A0A6P7T9J7"/>
<dbReference type="PANTHER" id="PTHR33802">
    <property type="entry name" value="SI:CH211-161H7.5-RELATED"/>
    <property type="match status" value="1"/>
</dbReference>
<evidence type="ECO:0000313" key="2">
    <source>
        <dbReference type="Proteomes" id="UP000515154"/>
    </source>
</evidence>
<organism evidence="2 3">
    <name type="scientific">Octopus sinensis</name>
    <name type="common">East Asian common octopus</name>
    <dbReference type="NCBI Taxonomy" id="2607531"/>
    <lineage>
        <taxon>Eukaryota</taxon>
        <taxon>Metazoa</taxon>
        <taxon>Spiralia</taxon>
        <taxon>Lophotrochozoa</taxon>
        <taxon>Mollusca</taxon>
        <taxon>Cephalopoda</taxon>
        <taxon>Coleoidea</taxon>
        <taxon>Octopodiformes</taxon>
        <taxon>Octopoda</taxon>
        <taxon>Incirrata</taxon>
        <taxon>Octopodidae</taxon>
        <taxon>Octopus</taxon>
    </lineage>
</organism>
<accession>A0A6P7T9J7</accession>
<feature type="transmembrane region" description="Helical" evidence="1">
    <location>
        <begin position="156"/>
        <end position="178"/>
    </location>
</feature>
<proteinExistence type="predicted"/>
<feature type="transmembrane region" description="Helical" evidence="1">
    <location>
        <begin position="267"/>
        <end position="284"/>
    </location>
</feature>
<keyword evidence="1" id="KW-0812">Transmembrane</keyword>
<feature type="transmembrane region" description="Helical" evidence="1">
    <location>
        <begin position="198"/>
        <end position="225"/>
    </location>
</feature>
<feature type="transmembrane region" description="Helical" evidence="1">
    <location>
        <begin position="237"/>
        <end position="255"/>
    </location>
</feature>
<keyword evidence="1" id="KW-0472">Membrane</keyword>
<dbReference type="Proteomes" id="UP000515154">
    <property type="component" value="Linkage group LG18"/>
</dbReference>
<feature type="transmembrane region" description="Helical" evidence="1">
    <location>
        <begin position="92"/>
        <end position="114"/>
    </location>
</feature>
<evidence type="ECO:0000256" key="1">
    <source>
        <dbReference type="SAM" id="Phobius"/>
    </source>
</evidence>
<gene>
    <name evidence="3" type="primary">LOC115221566</name>
</gene>
<protein>
    <submittedName>
        <fullName evidence="3">Uncharacterized protein LOC115221566</fullName>
    </submittedName>
</protein>
<dbReference type="RefSeq" id="XP_029647628.1">
    <property type="nucleotide sequence ID" value="XM_029791768.2"/>
</dbReference>
<dbReference type="PANTHER" id="PTHR33802:SF1">
    <property type="entry name" value="XK-RELATED PROTEIN"/>
    <property type="match status" value="1"/>
</dbReference>
<feature type="transmembrane region" description="Helical" evidence="1">
    <location>
        <begin position="37"/>
        <end position="60"/>
    </location>
</feature>
<name>A0A6P7T9J7_9MOLL</name>
<dbReference type="KEGG" id="osn:115221566"/>
<keyword evidence="2" id="KW-1185">Reference proteome</keyword>
<feature type="transmembrane region" description="Helical" evidence="1">
    <location>
        <begin position="296"/>
        <end position="320"/>
    </location>
</feature>